<dbReference type="CDD" id="cd01399">
    <property type="entry name" value="GlcN6P_deaminase"/>
    <property type="match status" value="1"/>
</dbReference>
<comment type="similarity">
    <text evidence="3">Belongs to the glucosamine/galactosamine-6-phosphate isomerase family. NagB subfamily.</text>
</comment>
<comment type="function">
    <text evidence="3">Catalyzes the reversible isomerization-deamination of glucosamine 6-phosphate (GlcN6P) to form fructose 6-phosphate (Fru6P) and ammonium ion.</text>
</comment>
<dbReference type="RefSeq" id="WP_404315916.1">
    <property type="nucleotide sequence ID" value="NZ_JAUIYO010000003.1"/>
</dbReference>
<keyword evidence="6" id="KW-1185">Reference proteome</keyword>
<gene>
    <name evidence="3 5" type="primary">nagB</name>
    <name evidence="5" type="ORF">QYG89_06770</name>
</gene>
<dbReference type="PANTHER" id="PTHR11280:SF5">
    <property type="entry name" value="GLUCOSAMINE-6-PHOSPHATE ISOMERASE"/>
    <property type="match status" value="1"/>
</dbReference>
<dbReference type="EMBL" id="JAUIYO010000003">
    <property type="protein sequence ID" value="MFK2825390.1"/>
    <property type="molecule type" value="Genomic_DNA"/>
</dbReference>
<dbReference type="Gene3D" id="3.40.50.1360">
    <property type="match status" value="1"/>
</dbReference>
<evidence type="ECO:0000313" key="5">
    <source>
        <dbReference type="EMBL" id="MFK2825390.1"/>
    </source>
</evidence>
<feature type="active site" description="For ring-opening step" evidence="3">
    <location>
        <position position="136"/>
    </location>
</feature>
<dbReference type="Pfam" id="PF01182">
    <property type="entry name" value="Glucosamine_iso"/>
    <property type="match status" value="1"/>
</dbReference>
<comment type="pathway">
    <text evidence="3">Amino-sugar metabolism; N-acetylneuraminate degradation; D-fructose 6-phosphate from N-acetylneuraminate: step 5/5.</text>
</comment>
<proteinExistence type="inferred from homology"/>
<evidence type="ECO:0000256" key="2">
    <source>
        <dbReference type="ARBA" id="ARBA00023277"/>
    </source>
</evidence>
<comment type="caution">
    <text evidence="3">Lacks conserved residue(s) required for the propagation of feature annotation.</text>
</comment>
<dbReference type="PANTHER" id="PTHR11280">
    <property type="entry name" value="GLUCOSAMINE-6-PHOSPHATE ISOMERASE"/>
    <property type="match status" value="1"/>
</dbReference>
<evidence type="ECO:0000256" key="1">
    <source>
        <dbReference type="ARBA" id="ARBA00022801"/>
    </source>
</evidence>
<comment type="catalytic activity">
    <reaction evidence="3">
        <text>alpha-D-glucosamine 6-phosphate + H2O = beta-D-fructose 6-phosphate + NH4(+)</text>
        <dbReference type="Rhea" id="RHEA:12172"/>
        <dbReference type="ChEBI" id="CHEBI:15377"/>
        <dbReference type="ChEBI" id="CHEBI:28938"/>
        <dbReference type="ChEBI" id="CHEBI:57634"/>
        <dbReference type="ChEBI" id="CHEBI:75989"/>
        <dbReference type="EC" id="3.5.99.6"/>
    </reaction>
</comment>
<keyword evidence="1 3" id="KW-0378">Hydrolase</keyword>
<organism evidence="5 6">
    <name type="scientific">Bacillus lumedeiriae</name>
    <dbReference type="NCBI Taxonomy" id="3058829"/>
    <lineage>
        <taxon>Bacteria</taxon>
        <taxon>Bacillati</taxon>
        <taxon>Bacillota</taxon>
        <taxon>Bacilli</taxon>
        <taxon>Bacillales</taxon>
        <taxon>Bacillaceae</taxon>
        <taxon>Bacillus</taxon>
    </lineage>
</organism>
<feature type="active site" description="For ring-opening step" evidence="3">
    <location>
        <position position="143"/>
    </location>
</feature>
<dbReference type="InterPro" id="IPR018321">
    <property type="entry name" value="Glucosamine6P_isomerase_CS"/>
</dbReference>
<dbReference type="InterPro" id="IPR004547">
    <property type="entry name" value="Glucosamine6P_isomerase"/>
</dbReference>
<dbReference type="InterPro" id="IPR006148">
    <property type="entry name" value="Glc/Gal-6P_isomerase"/>
</dbReference>
<accession>A0ABW8I7C9</accession>
<dbReference type="PROSITE" id="PS01161">
    <property type="entry name" value="GLC_GALNAC_ISOMERASE"/>
    <property type="match status" value="1"/>
</dbReference>
<sequence>MKIIKVKDYNELSEAAAQFVLERVKQNPKLVLGLATGGTPEGMYKRLVDDHRTAGTSYKNVTTFNLDEYAGLKRTDESSYYAYMRHHLFDHIDVPEENIHLPNGEKEDLQAECSEYEQLIKEAGNIDLQVLGIGGNGHIGFNEPGTSFDSLTHVVTLEESTRKANARFFPSDAEVPTHALTMGIETIMRAKEIVMLISGESKAETAAQLFSGEANENFPASVLNNHPNTTVIIDEAALTKMKK</sequence>
<evidence type="ECO:0000256" key="3">
    <source>
        <dbReference type="HAMAP-Rule" id="MF_01241"/>
    </source>
</evidence>
<dbReference type="EC" id="3.5.99.6" evidence="3"/>
<evidence type="ECO:0000259" key="4">
    <source>
        <dbReference type="Pfam" id="PF01182"/>
    </source>
</evidence>
<comment type="caution">
    <text evidence="5">The sequence shown here is derived from an EMBL/GenBank/DDBJ whole genome shotgun (WGS) entry which is preliminary data.</text>
</comment>
<evidence type="ECO:0000313" key="6">
    <source>
        <dbReference type="Proteomes" id="UP001619911"/>
    </source>
</evidence>
<dbReference type="NCBIfam" id="TIGR00502">
    <property type="entry name" value="nagB"/>
    <property type="match status" value="1"/>
</dbReference>
<feature type="domain" description="Glucosamine/galactosamine-6-phosphate isomerase" evidence="4">
    <location>
        <begin position="10"/>
        <end position="229"/>
    </location>
</feature>
<dbReference type="HAMAP" id="MF_01241">
    <property type="entry name" value="GlcN6P_deamin"/>
    <property type="match status" value="1"/>
</dbReference>
<dbReference type="SUPFAM" id="SSF100950">
    <property type="entry name" value="NagB/RpiA/CoA transferase-like"/>
    <property type="match status" value="1"/>
</dbReference>
<keyword evidence="2 3" id="KW-0119">Carbohydrate metabolism</keyword>
<dbReference type="InterPro" id="IPR037171">
    <property type="entry name" value="NagB/RpiA_transferase-like"/>
</dbReference>
<protein>
    <recommendedName>
        <fullName evidence="3">Glucosamine-6-phosphate deaminase</fullName>
        <ecNumber evidence="3">3.5.99.6</ecNumber>
    </recommendedName>
    <alternativeName>
        <fullName evidence="3">GlcN6P deaminase</fullName>
        <shortName evidence="3">GNPDA</shortName>
    </alternativeName>
    <alternativeName>
        <fullName evidence="3">Glucosamine-6-phosphate isomerase</fullName>
    </alternativeName>
</protein>
<feature type="active site" description="Proton acceptor; for ring-opening step" evidence="3">
    <location>
        <position position="138"/>
    </location>
</feature>
<name>A0ABW8I7C9_9BACI</name>
<dbReference type="GO" id="GO:0004342">
    <property type="term" value="F:glucosamine-6-phosphate deaminase activity"/>
    <property type="evidence" value="ECO:0007669"/>
    <property type="project" value="UniProtKB-EC"/>
</dbReference>
<dbReference type="Proteomes" id="UP001619911">
    <property type="component" value="Unassembled WGS sequence"/>
</dbReference>
<reference evidence="5 6" key="1">
    <citation type="submission" date="2023-07" db="EMBL/GenBank/DDBJ databases">
        <title>Bacillus lucianemedeirus sp. nov, a new species isolated from an immunobiological production facility.</title>
        <authorList>
            <person name="Costa L.V."/>
            <person name="Miranda R.V.S.L."/>
            <person name="Brandao M.L.L."/>
            <person name="Reis C.M.F."/>
            <person name="Frazao A.M."/>
            <person name="Cruz F.V."/>
            <person name="Baio P.V.P."/>
            <person name="Veras J.F.C."/>
            <person name="Ramos J.N."/>
            <person name="Vieira V."/>
        </authorList>
    </citation>
    <scope>NUCLEOTIDE SEQUENCE [LARGE SCALE GENOMIC DNA]</scope>
    <source>
        <strain evidence="5 6">B190/17</strain>
    </source>
</reference>
<feature type="active site" description="Proton acceptor; for enolization step" evidence="3">
    <location>
        <position position="67"/>
    </location>
</feature>